<proteinExistence type="inferred from homology"/>
<feature type="region of interest" description="Disordered" evidence="4">
    <location>
        <begin position="1"/>
        <end position="42"/>
    </location>
</feature>
<dbReference type="GO" id="GO:0140662">
    <property type="term" value="F:ATP-dependent protein folding chaperone"/>
    <property type="evidence" value="ECO:0007669"/>
    <property type="project" value="InterPro"/>
</dbReference>
<dbReference type="Gene3D" id="3.30.420.40">
    <property type="match status" value="4"/>
</dbReference>
<dbReference type="Pfam" id="PF00012">
    <property type="entry name" value="HSP70"/>
    <property type="match status" value="2"/>
</dbReference>
<reference evidence="5 6" key="1">
    <citation type="journal article" date="2024" name="Science">
        <title>Giant polyketide synthase enzymes in the biosynthesis of giant marine polyether toxins.</title>
        <authorList>
            <person name="Fallon T.R."/>
            <person name="Shende V.V."/>
            <person name="Wierzbicki I.H."/>
            <person name="Pendleton A.L."/>
            <person name="Watervoot N.F."/>
            <person name="Auber R.P."/>
            <person name="Gonzalez D.J."/>
            <person name="Wisecaver J.H."/>
            <person name="Moore B.S."/>
        </authorList>
    </citation>
    <scope>NUCLEOTIDE SEQUENCE [LARGE SCALE GENOMIC DNA]</scope>
    <source>
        <strain evidence="5 6">12B1</strain>
    </source>
</reference>
<evidence type="ECO:0000313" key="5">
    <source>
        <dbReference type="EMBL" id="KAL1496280.1"/>
    </source>
</evidence>
<name>A0AB34IFJ8_PRYPA</name>
<evidence type="ECO:0000256" key="2">
    <source>
        <dbReference type="ARBA" id="ARBA00022840"/>
    </source>
</evidence>
<dbReference type="PROSITE" id="PS00329">
    <property type="entry name" value="HSP70_2"/>
    <property type="match status" value="1"/>
</dbReference>
<keyword evidence="6" id="KW-1185">Reference proteome</keyword>
<keyword evidence="1 3" id="KW-0547">Nucleotide-binding</keyword>
<accession>A0AB34IFJ8</accession>
<comment type="caution">
    <text evidence="5">The sequence shown here is derived from an EMBL/GenBank/DDBJ whole genome shotgun (WGS) entry which is preliminary data.</text>
</comment>
<dbReference type="InterPro" id="IPR018181">
    <property type="entry name" value="Heat_shock_70_CS"/>
</dbReference>
<evidence type="ECO:0000256" key="3">
    <source>
        <dbReference type="RuleBase" id="RU003322"/>
    </source>
</evidence>
<gene>
    <name evidence="5" type="ORF">AB1Y20_016243</name>
</gene>
<dbReference type="PROSITE" id="PS00297">
    <property type="entry name" value="HSP70_1"/>
    <property type="match status" value="1"/>
</dbReference>
<evidence type="ECO:0000313" key="6">
    <source>
        <dbReference type="Proteomes" id="UP001515480"/>
    </source>
</evidence>
<evidence type="ECO:0000256" key="4">
    <source>
        <dbReference type="SAM" id="MobiDB-lite"/>
    </source>
</evidence>
<dbReference type="EMBL" id="JBGBPQ010000029">
    <property type="protein sequence ID" value="KAL1496280.1"/>
    <property type="molecule type" value="Genomic_DNA"/>
</dbReference>
<dbReference type="PANTHER" id="PTHR19375">
    <property type="entry name" value="HEAT SHOCK PROTEIN 70KDA"/>
    <property type="match status" value="1"/>
</dbReference>
<dbReference type="InterPro" id="IPR043129">
    <property type="entry name" value="ATPase_NBD"/>
</dbReference>
<feature type="compositionally biased region" description="Pro residues" evidence="4">
    <location>
        <begin position="7"/>
        <end position="33"/>
    </location>
</feature>
<evidence type="ECO:0000256" key="1">
    <source>
        <dbReference type="ARBA" id="ARBA00022741"/>
    </source>
</evidence>
<dbReference type="Proteomes" id="UP001515480">
    <property type="component" value="Unassembled WGS sequence"/>
</dbReference>
<dbReference type="PROSITE" id="PS01036">
    <property type="entry name" value="HSP70_3"/>
    <property type="match status" value="1"/>
</dbReference>
<dbReference type="GO" id="GO:0005524">
    <property type="term" value="F:ATP binding"/>
    <property type="evidence" value="ECO:0007669"/>
    <property type="project" value="UniProtKB-KW"/>
</dbReference>
<dbReference type="Gene3D" id="3.90.640.10">
    <property type="entry name" value="Actin, Chain A, domain 4"/>
    <property type="match status" value="1"/>
</dbReference>
<keyword evidence="2 3" id="KW-0067">ATP-binding</keyword>
<dbReference type="InterPro" id="IPR013126">
    <property type="entry name" value="Hsp_70_fam"/>
</dbReference>
<organism evidence="5 6">
    <name type="scientific">Prymnesium parvum</name>
    <name type="common">Toxic golden alga</name>
    <dbReference type="NCBI Taxonomy" id="97485"/>
    <lineage>
        <taxon>Eukaryota</taxon>
        <taxon>Haptista</taxon>
        <taxon>Haptophyta</taxon>
        <taxon>Prymnesiophyceae</taxon>
        <taxon>Prymnesiales</taxon>
        <taxon>Prymnesiaceae</taxon>
        <taxon>Prymnesium</taxon>
    </lineage>
</organism>
<dbReference type="FunFam" id="3.90.640.10:FF:000003">
    <property type="entry name" value="Molecular chaperone DnaK"/>
    <property type="match status" value="1"/>
</dbReference>
<comment type="similarity">
    <text evidence="3">Belongs to the heat shock protein 70 family.</text>
</comment>
<sequence>MLWLAPLLPPPLLPRPLPPHPSPHLPTTPQPPHPPHRHTAAPLLSLLSDEWPDDAPLAPHELHSLSPLPAEPPAADLPLDDIAALLSEWKEAEAIADADGAPPSAAQQAQMLRRWAEMVARREAELRETRARRLDGWLPAHLTSFPAAAEEEEGGEEDEAFVFEWQMHAEKERKARAAAAAAAARRGARPAAARPRGGEGQTVGIDLGTTNCAVAAVRGGQPFIVPSRDGRRVSPSVVSFVAGEGAGAECERPLLEPEGRTRVVVGERARRQAVSNRANTFSSMKRLIGRTATAAELRDLLALDVPHKIAGRDILLVCPAMRRPISPIDCAAELVRELMEQAKEELQVSSIQRAVVTVPAYFDGAQRAATETACLLAGLSDVRLLREPEAAALSYALTARADERVMVFDLGGGTFDVSILDVGGGVVEVVATSGDPRLGGDDWDAAVAQWLEDAFVGEYGEAVDAFGRRRLRDAAEEAKEALSVEAAVAVEVPFLVGELGLNVTLTRRKLEAICRPLVLRLVEPMLEVARMSGVEFPKAQMGTLAKGELAHAPPRVQEWRQQVAWRWRRMARRNNLEGMARRIKLDGVPVTKVLLVGGATRMPMIGRFIKRMTGIHAKPLLNPEEAVALGAAVQAGILDGRIDQKVWNPYFHERAVPKLSENPSLGRR</sequence>
<dbReference type="AlphaFoldDB" id="A0AB34IFJ8"/>
<protein>
    <submittedName>
        <fullName evidence="5">Uncharacterized protein</fullName>
    </submittedName>
</protein>
<dbReference type="PRINTS" id="PR00301">
    <property type="entry name" value="HEATSHOCK70"/>
</dbReference>
<dbReference type="SUPFAM" id="SSF53067">
    <property type="entry name" value="Actin-like ATPase domain"/>
    <property type="match status" value="2"/>
</dbReference>